<evidence type="ECO:0000313" key="2">
    <source>
        <dbReference type="Ensembl" id="ENSSANP00000035891.1"/>
    </source>
</evidence>
<name>A0A671MV63_9TELE</name>
<proteinExistence type="predicted"/>
<protein>
    <submittedName>
        <fullName evidence="2">Uncharacterized protein</fullName>
    </submittedName>
</protein>
<feature type="region of interest" description="Disordered" evidence="1">
    <location>
        <begin position="37"/>
        <end position="60"/>
    </location>
</feature>
<reference evidence="2" key="1">
    <citation type="submission" date="2025-08" db="UniProtKB">
        <authorList>
            <consortium name="Ensembl"/>
        </authorList>
    </citation>
    <scope>IDENTIFICATION</scope>
</reference>
<dbReference type="Ensembl" id="ENSSANT00000038236.1">
    <property type="protein sequence ID" value="ENSSANP00000035891.1"/>
    <property type="gene ID" value="ENSSANG00000018407.1"/>
</dbReference>
<organism evidence="2 3">
    <name type="scientific">Sinocyclocheilus anshuiensis</name>
    <dbReference type="NCBI Taxonomy" id="1608454"/>
    <lineage>
        <taxon>Eukaryota</taxon>
        <taxon>Metazoa</taxon>
        <taxon>Chordata</taxon>
        <taxon>Craniata</taxon>
        <taxon>Vertebrata</taxon>
        <taxon>Euteleostomi</taxon>
        <taxon>Actinopterygii</taxon>
        <taxon>Neopterygii</taxon>
        <taxon>Teleostei</taxon>
        <taxon>Ostariophysi</taxon>
        <taxon>Cypriniformes</taxon>
        <taxon>Cyprinidae</taxon>
        <taxon>Cyprininae</taxon>
        <taxon>Sinocyclocheilus</taxon>
    </lineage>
</organism>
<reference evidence="2" key="2">
    <citation type="submission" date="2025-09" db="UniProtKB">
        <authorList>
            <consortium name="Ensembl"/>
        </authorList>
    </citation>
    <scope>IDENTIFICATION</scope>
</reference>
<dbReference type="Proteomes" id="UP000472260">
    <property type="component" value="Unassembled WGS sequence"/>
</dbReference>
<keyword evidence="3" id="KW-1185">Reference proteome</keyword>
<sequence length="129" mass="13885">MKHQQTPEGQTKLVVSACAWCSLQVVVQGRGRVGEGQMGSAHLVPGKQTSSRAGRRGERMGKAADLVSVEGLSSSTAGVHLKNLLMSVKPIQVGQIPAPLPTPPLTVSQKYIVWVKIIDFSFMPKIIRK</sequence>
<evidence type="ECO:0000313" key="3">
    <source>
        <dbReference type="Proteomes" id="UP000472260"/>
    </source>
</evidence>
<evidence type="ECO:0000256" key="1">
    <source>
        <dbReference type="SAM" id="MobiDB-lite"/>
    </source>
</evidence>
<accession>A0A671MV63</accession>
<dbReference type="AlphaFoldDB" id="A0A671MV63"/>